<evidence type="ECO:0000313" key="2">
    <source>
        <dbReference type="EMBL" id="MBP1849044.1"/>
    </source>
</evidence>
<reference evidence="2 3" key="1">
    <citation type="submission" date="2021-03" db="EMBL/GenBank/DDBJ databases">
        <title>Genomic Encyclopedia of Type Strains, Phase IV (KMG-IV): sequencing the most valuable type-strain genomes for metagenomic binning, comparative biology and taxonomic classification.</title>
        <authorList>
            <person name="Goeker M."/>
        </authorList>
    </citation>
    <scope>NUCLEOTIDE SEQUENCE [LARGE SCALE GENOMIC DNA]</scope>
    <source>
        <strain evidence="2 3">DSM 21600</strain>
    </source>
</reference>
<dbReference type="Gene3D" id="3.40.430.10">
    <property type="entry name" value="Dihydrofolate Reductase, subunit A"/>
    <property type="match status" value="1"/>
</dbReference>
<dbReference type="PANTHER" id="PTHR38011:SF2">
    <property type="entry name" value="BIFUNCTIONAL DEAMINASE-REDUCTASE DOMAIN PROTEIN"/>
    <property type="match status" value="1"/>
</dbReference>
<dbReference type="EMBL" id="JAGGJU010000001">
    <property type="protein sequence ID" value="MBP1849044.1"/>
    <property type="molecule type" value="Genomic_DNA"/>
</dbReference>
<evidence type="ECO:0000259" key="1">
    <source>
        <dbReference type="Pfam" id="PF01872"/>
    </source>
</evidence>
<dbReference type="PANTHER" id="PTHR38011">
    <property type="entry name" value="DIHYDROFOLATE REDUCTASE FAMILY PROTEIN (AFU_ORTHOLOGUE AFUA_8G06820)"/>
    <property type="match status" value="1"/>
</dbReference>
<comment type="caution">
    <text evidence="2">The sequence shown here is derived from an EMBL/GenBank/DDBJ whole genome shotgun (WGS) entry which is preliminary data.</text>
</comment>
<feature type="domain" description="Bacterial bifunctional deaminase-reductase C-terminal" evidence="1">
    <location>
        <begin position="5"/>
        <end position="186"/>
    </location>
</feature>
<organism evidence="2 3">
    <name type="scientific">Rhizobium halophytocola</name>
    <dbReference type="NCBI Taxonomy" id="735519"/>
    <lineage>
        <taxon>Bacteria</taxon>
        <taxon>Pseudomonadati</taxon>
        <taxon>Pseudomonadota</taxon>
        <taxon>Alphaproteobacteria</taxon>
        <taxon>Hyphomicrobiales</taxon>
        <taxon>Rhizobiaceae</taxon>
        <taxon>Rhizobium/Agrobacterium group</taxon>
        <taxon>Rhizobium</taxon>
    </lineage>
</organism>
<sequence>MRTIRIIEHISLDGVIQAPGGPDEDRDSGFAHGGWAMRYGDPVVRTAIEAAHGEGFDLLLGRRTYDIWSGYWPHAAPGPMADSFNRAVKFVATHRPDSLSWGPVEPLGPDPAASLRAIKAKDGADIVVWGSSSLPAMLLENGLADEVVLLVYPVMLGTGKRIFTERASPSALTLLESRQGESGVVVNRYAPSAPPPAGAG</sequence>
<dbReference type="Proteomes" id="UP000759443">
    <property type="component" value="Unassembled WGS sequence"/>
</dbReference>
<accession>A0ABS4DTM2</accession>
<evidence type="ECO:0000313" key="3">
    <source>
        <dbReference type="Proteomes" id="UP000759443"/>
    </source>
</evidence>
<dbReference type="RefSeq" id="WP_209941844.1">
    <property type="nucleotide sequence ID" value="NZ_JAGGJU010000001.1"/>
</dbReference>
<dbReference type="Pfam" id="PF01872">
    <property type="entry name" value="RibD_C"/>
    <property type="match status" value="1"/>
</dbReference>
<protein>
    <submittedName>
        <fullName evidence="2">Dihydrofolate reductase</fullName>
    </submittedName>
</protein>
<dbReference type="SUPFAM" id="SSF53597">
    <property type="entry name" value="Dihydrofolate reductase-like"/>
    <property type="match status" value="1"/>
</dbReference>
<name>A0ABS4DTM2_9HYPH</name>
<dbReference type="InterPro" id="IPR050765">
    <property type="entry name" value="Riboflavin_Biosynth_HTPR"/>
</dbReference>
<dbReference type="InterPro" id="IPR002734">
    <property type="entry name" value="RibDG_C"/>
</dbReference>
<keyword evidence="3" id="KW-1185">Reference proteome</keyword>
<dbReference type="InterPro" id="IPR024072">
    <property type="entry name" value="DHFR-like_dom_sf"/>
</dbReference>
<gene>
    <name evidence="2" type="ORF">J2Z17_000461</name>
</gene>
<proteinExistence type="predicted"/>